<dbReference type="Pfam" id="PF04437">
    <property type="entry name" value="RINT1_TIP1"/>
    <property type="match status" value="1"/>
</dbReference>
<dbReference type="Gene3D" id="1.10.357.100">
    <property type="entry name" value="Dsl1p vesicle tethering complex, Tip20p subunit, domain C"/>
    <property type="match status" value="1"/>
</dbReference>
<proteinExistence type="predicted"/>
<dbReference type="Gene3D" id="6.10.280.210">
    <property type="entry name" value="Dsl1p vesicle tethering complex, Tip20p subunit, domain A"/>
    <property type="match status" value="1"/>
</dbReference>
<dbReference type="InterPro" id="IPR007528">
    <property type="entry name" value="RINT1_Tip20"/>
</dbReference>
<organism evidence="2 3">
    <name type="scientific">Lachancea meyersii CBS 8951</name>
    <dbReference type="NCBI Taxonomy" id="1266667"/>
    <lineage>
        <taxon>Eukaryota</taxon>
        <taxon>Fungi</taxon>
        <taxon>Dikarya</taxon>
        <taxon>Ascomycota</taxon>
        <taxon>Saccharomycotina</taxon>
        <taxon>Saccharomycetes</taxon>
        <taxon>Saccharomycetales</taxon>
        <taxon>Saccharomycetaceae</taxon>
        <taxon>Lachancea</taxon>
    </lineage>
</organism>
<sequence length="685" mass="78612">MMRDLGTLTTIEDLRQVKQLAQEIEKERESLADQLKVKTAKNETVLDEFDLVEKQLHLAAKDIVSARNSTDIAKLRAQYGSLVILDQIDALLAQRAAKTAQKAALEQVERTLDAIKSAASEKNVTDLQLELWHVDLKASQAQLPSQDVAPVFEIYNTLLQQQASPLIQKLESGLLNSSWDQTHGGVNPAASSVLASSFRDLSSRIYRLNALWLPQRRPGNLWNFECIANNFKIKFIYHLVNESMQKPHSVEMHFKFLDKYLDQNLYRCVDIFHDPTTPDLNKNFVHQQFINHVLAPIREKVNTTLVKIVNGASNENLKTLVVLISQIFIIDNALVKKHLYDGLGLIAMAPEEVLNTWLSFEIDSSISQFYKITNYTSLEKSGADFAKLLENLYLYFEPFFSVEYAKIMDYKLKTTREIFLKLPQNYRDTLLNSKDETVATDSELTQYEKTLWKARNLQLIRTTLENFGDKSIFFQLTEYLNAATSSSYETVFDDVLNLYEDAIVAAKESVIHRYKKLMNVAFRNYFKVSDWNQINSEPQQCSAELVSPLNLSNKLVSMMERSDLTPDVILAIKSEILNILIHYMIDYVINLNKFNKFGLDQLHLDFKALKDSLSFPYSSIPQNAEEGAFLETLQILALKYREDSNCEEFLSKVYINHRQFSGLRDKLSIEYSSDSELANALYRNL</sequence>
<dbReference type="PROSITE" id="PS51386">
    <property type="entry name" value="RINT1_TIP20"/>
    <property type="match status" value="1"/>
</dbReference>
<name>A0A1G4JGW8_9SACH</name>
<dbReference type="EMBL" id="LT598481">
    <property type="protein sequence ID" value="SCU89611.1"/>
    <property type="molecule type" value="Genomic_DNA"/>
</dbReference>
<evidence type="ECO:0000256" key="1">
    <source>
        <dbReference type="SAM" id="Coils"/>
    </source>
</evidence>
<dbReference type="InterPro" id="IPR042041">
    <property type="entry name" value="Tip20p_domA"/>
</dbReference>
<dbReference type="InterPro" id="IPR042042">
    <property type="entry name" value="Tip20p_domB"/>
</dbReference>
<evidence type="ECO:0000313" key="3">
    <source>
        <dbReference type="Proteomes" id="UP000191144"/>
    </source>
</evidence>
<dbReference type="InterPro" id="IPR042044">
    <property type="entry name" value="EXOC6PINT-1/Sec15/Tip20_C_dom2"/>
</dbReference>
<dbReference type="GO" id="GO:0070939">
    <property type="term" value="C:Dsl1/NZR complex"/>
    <property type="evidence" value="ECO:0007669"/>
    <property type="project" value="InterPro"/>
</dbReference>
<dbReference type="AlphaFoldDB" id="A0A1G4JGW8"/>
<dbReference type="OrthoDB" id="2189254at2759"/>
<dbReference type="Gene3D" id="1.20.58.670">
    <property type="entry name" value="Dsl1p vesicle tethering complex, Tip20p subunit, domain D"/>
    <property type="match status" value="1"/>
</dbReference>
<protein>
    <submittedName>
        <fullName evidence="2">LAME_0E04566g1_1</fullName>
    </submittedName>
</protein>
<dbReference type="Gene3D" id="1.20.58.1420">
    <property type="entry name" value="Dsl1p vesicle tethering complex, Tip20p subunit, domain B"/>
    <property type="match status" value="1"/>
</dbReference>
<dbReference type="Proteomes" id="UP000191144">
    <property type="component" value="Chromosome E"/>
</dbReference>
<dbReference type="GO" id="GO:0006888">
    <property type="term" value="P:endoplasmic reticulum to Golgi vesicle-mediated transport"/>
    <property type="evidence" value="ECO:0007669"/>
    <property type="project" value="InterPro"/>
</dbReference>
<dbReference type="InterPro" id="IPR042043">
    <property type="entry name" value="Tip20p_domC"/>
</dbReference>
<dbReference type="InterPro" id="IPR042040">
    <property type="entry name" value="Tip20p_domE"/>
</dbReference>
<dbReference type="GO" id="GO:0006890">
    <property type="term" value="P:retrograde vesicle-mediated transport, Golgi to endoplasmic reticulum"/>
    <property type="evidence" value="ECO:0007669"/>
    <property type="project" value="InterPro"/>
</dbReference>
<dbReference type="Gene3D" id="1.10.10.2270">
    <property type="entry name" value="Dsl1p vesicle tethering complex, Tip20p subunit, domain E"/>
    <property type="match status" value="1"/>
</dbReference>
<gene>
    <name evidence="2" type="ORF">LAME_0E04566G</name>
</gene>
<feature type="coiled-coil region" evidence="1">
    <location>
        <begin position="14"/>
        <end position="41"/>
    </location>
</feature>
<keyword evidence="1" id="KW-0175">Coiled coil</keyword>
<accession>A0A1G4JGW8</accession>
<keyword evidence="3" id="KW-1185">Reference proteome</keyword>
<reference evidence="3" key="1">
    <citation type="submission" date="2016-03" db="EMBL/GenBank/DDBJ databases">
        <authorList>
            <person name="Devillers Hugo."/>
        </authorList>
    </citation>
    <scope>NUCLEOTIDE SEQUENCE [LARGE SCALE GENOMIC DNA]</scope>
</reference>
<evidence type="ECO:0000313" key="2">
    <source>
        <dbReference type="EMBL" id="SCU89611.1"/>
    </source>
</evidence>